<feature type="region of interest" description="Disordered" evidence="1">
    <location>
        <begin position="33"/>
        <end position="56"/>
    </location>
</feature>
<dbReference type="RefSeq" id="WP_117447530.1">
    <property type="nucleotide sequence ID" value="NZ_JAOQKE010000024.1"/>
</dbReference>
<evidence type="ECO:0000313" key="2">
    <source>
        <dbReference type="EMBL" id="MCU6726400.1"/>
    </source>
</evidence>
<feature type="region of interest" description="Disordered" evidence="1">
    <location>
        <begin position="91"/>
        <end position="142"/>
    </location>
</feature>
<dbReference type="EMBL" id="JAOQKE010000024">
    <property type="protein sequence ID" value="MCU6726400.1"/>
    <property type="molecule type" value="Genomic_DNA"/>
</dbReference>
<name>A0ABT2SPH9_9FIRM</name>
<evidence type="ECO:0000313" key="3">
    <source>
        <dbReference type="Proteomes" id="UP001652338"/>
    </source>
</evidence>
<protein>
    <submittedName>
        <fullName evidence="2">Stage III sporulation protein AG</fullName>
    </submittedName>
</protein>
<organism evidence="2 3">
    <name type="scientific">Muricoprocola aceti</name>
    <dbReference type="NCBI Taxonomy" id="2981772"/>
    <lineage>
        <taxon>Bacteria</taxon>
        <taxon>Bacillati</taxon>
        <taxon>Bacillota</taxon>
        <taxon>Clostridia</taxon>
        <taxon>Lachnospirales</taxon>
        <taxon>Lachnospiraceae</taxon>
        <taxon>Muricoprocola</taxon>
    </lineage>
</organism>
<proteinExistence type="predicted"/>
<comment type="caution">
    <text evidence="2">The sequence shown here is derived from an EMBL/GenBank/DDBJ whole genome shotgun (WGS) entry which is preliminary data.</text>
</comment>
<dbReference type="Proteomes" id="UP001652338">
    <property type="component" value="Unassembled WGS sequence"/>
</dbReference>
<gene>
    <name evidence="2" type="ORF">OCV47_13855</name>
</gene>
<feature type="compositionally biased region" description="Basic and acidic residues" evidence="1">
    <location>
        <begin position="119"/>
        <end position="134"/>
    </location>
</feature>
<feature type="compositionally biased region" description="Polar residues" evidence="1">
    <location>
        <begin position="100"/>
        <end position="118"/>
    </location>
</feature>
<feature type="compositionally biased region" description="Low complexity" evidence="1">
    <location>
        <begin position="41"/>
        <end position="52"/>
    </location>
</feature>
<sequence>MKPFRLEQIRKEQWILLLLVGILIMTAVFPSGKERESMAGSTTESESQSSPQEEADLEELTWYEKRLEAILAQMDGAGKVQVMITESVSRESIVEKDQTVQRQMNQDGDDSTNTGKSQQENKEESTVLEKDGQGRETPYVTRTNAPKIEGVLILAQGGDNAVVVKNITEAAMALFGIEAHKIKVIKMI</sequence>
<reference evidence="2 3" key="1">
    <citation type="journal article" date="2021" name="ISME Commun">
        <title>Automated analysis of genomic sequences facilitates high-throughput and comprehensive description of bacteria.</title>
        <authorList>
            <person name="Hitch T.C.A."/>
        </authorList>
    </citation>
    <scope>NUCLEOTIDE SEQUENCE [LARGE SCALE GENOMIC DNA]</scope>
    <source>
        <strain evidence="2 3">Sanger_29</strain>
    </source>
</reference>
<accession>A0ABT2SPH9</accession>
<keyword evidence="3" id="KW-1185">Reference proteome</keyword>
<evidence type="ECO:0000256" key="1">
    <source>
        <dbReference type="SAM" id="MobiDB-lite"/>
    </source>
</evidence>